<gene>
    <name evidence="2" type="ORF">TH53_03570</name>
</gene>
<dbReference type="AlphaFoldDB" id="A0A0D0GVN3"/>
<dbReference type="Gene3D" id="3.90.1200.10">
    <property type="match status" value="1"/>
</dbReference>
<proteinExistence type="predicted"/>
<dbReference type="RefSeq" id="WP_041878385.1">
    <property type="nucleotide sequence ID" value="NZ_CP157278.1"/>
</dbReference>
<keyword evidence="3" id="KW-1185">Reference proteome</keyword>
<dbReference type="InterPro" id="IPR002575">
    <property type="entry name" value="Aminoglycoside_PTrfase"/>
</dbReference>
<sequence length="308" mass="36065">MHIKNKEAETFLSKKFKNVTDLQYLAQGWWAQAFSFNCEAGKLVLRVGVHLKDFLKDKFAYQTFNSPDIPVVKIVETGKFSDKLYYCLSLFCEGMTADKLLDNATPEVAASIAPSILKPLYHIHRLDTSKRTGWGLTDINGNGIWKSWPEYLSAIYNHKYPVSWQEMGRTTWLDPILFGRLHQRMQELFVYLPHQKNILHGDYGYDNLLLDQEHKVTAVLDWAEMLLGDELYDLVSMNDPWVTTPEDTSFLALWKKEMESGQEEIYNFEQRLECYRIHYTLFSLHIFTAHQKEEDYTITAQWAEKQLL</sequence>
<evidence type="ECO:0000259" key="1">
    <source>
        <dbReference type="Pfam" id="PF01636"/>
    </source>
</evidence>
<dbReference type="InterPro" id="IPR051678">
    <property type="entry name" value="AGP_Transferase"/>
</dbReference>
<name>A0A0D0GVN3_9SPHI</name>
<dbReference type="InterPro" id="IPR011009">
    <property type="entry name" value="Kinase-like_dom_sf"/>
</dbReference>
<evidence type="ECO:0000313" key="3">
    <source>
        <dbReference type="Proteomes" id="UP000032049"/>
    </source>
</evidence>
<evidence type="ECO:0000313" key="2">
    <source>
        <dbReference type="EMBL" id="KIO78491.1"/>
    </source>
</evidence>
<dbReference type="Pfam" id="PF01636">
    <property type="entry name" value="APH"/>
    <property type="match status" value="1"/>
</dbReference>
<dbReference type="Proteomes" id="UP000032049">
    <property type="component" value="Unassembled WGS sequence"/>
</dbReference>
<dbReference type="STRING" id="1503925.TH53_03570"/>
<protein>
    <recommendedName>
        <fullName evidence="1">Aminoglycoside phosphotransferase domain-containing protein</fullName>
    </recommendedName>
</protein>
<accession>A0A0D0GVN3</accession>
<organism evidence="2 3">
    <name type="scientific">Pedobacter lusitanus</name>
    <dbReference type="NCBI Taxonomy" id="1503925"/>
    <lineage>
        <taxon>Bacteria</taxon>
        <taxon>Pseudomonadati</taxon>
        <taxon>Bacteroidota</taxon>
        <taxon>Sphingobacteriia</taxon>
        <taxon>Sphingobacteriales</taxon>
        <taxon>Sphingobacteriaceae</taxon>
        <taxon>Pedobacter</taxon>
    </lineage>
</organism>
<feature type="domain" description="Aminoglycoside phosphotransferase" evidence="1">
    <location>
        <begin position="64"/>
        <end position="250"/>
    </location>
</feature>
<dbReference type="SUPFAM" id="SSF56112">
    <property type="entry name" value="Protein kinase-like (PK-like)"/>
    <property type="match status" value="1"/>
</dbReference>
<reference evidence="2 3" key="1">
    <citation type="submission" date="2015-01" db="EMBL/GenBank/DDBJ databases">
        <title>Draft genome sequence of Pedobacter sp. NL19 isolated from sludge of an effluent treatment pond in an abandoned uranium mine.</title>
        <authorList>
            <person name="Santos T."/>
            <person name="Caetano T."/>
            <person name="Covas C."/>
            <person name="Cruz A."/>
            <person name="Mendo S."/>
        </authorList>
    </citation>
    <scope>NUCLEOTIDE SEQUENCE [LARGE SCALE GENOMIC DNA]</scope>
    <source>
        <strain evidence="2 3">NL19</strain>
    </source>
</reference>
<dbReference type="PANTHER" id="PTHR21310">
    <property type="entry name" value="AMINOGLYCOSIDE PHOSPHOTRANSFERASE-RELATED-RELATED"/>
    <property type="match status" value="1"/>
</dbReference>
<dbReference type="Gene3D" id="3.30.200.150">
    <property type="match status" value="1"/>
</dbReference>
<dbReference type="EMBL" id="JXRA01000013">
    <property type="protein sequence ID" value="KIO78491.1"/>
    <property type="molecule type" value="Genomic_DNA"/>
</dbReference>
<dbReference type="OrthoDB" id="9812495at2"/>
<comment type="caution">
    <text evidence="2">The sequence shown here is derived from an EMBL/GenBank/DDBJ whole genome shotgun (WGS) entry which is preliminary data.</text>
</comment>